<name>A0A1Y0CQV9_9BACI</name>
<dbReference type="InterPro" id="IPR024787">
    <property type="entry name" value="EcsC"/>
</dbReference>
<reference evidence="1 3" key="1">
    <citation type="submission" date="2017-04" db="EMBL/GenBank/DDBJ databases">
        <title>Complete Genome Sequence of the Bacillus horikoshii 20a strain from Cuatro Cienegas, Coahuila, Mexico.</title>
        <authorList>
            <person name="Zarza E."/>
            <person name="Alcaraz L.D."/>
            <person name="Aguilar-Salinas B."/>
            <person name="Islas A."/>
            <person name="Olmedo-Alvarez G."/>
        </authorList>
    </citation>
    <scope>NUCLEOTIDE SEQUENCE [LARGE SCALE GENOMIC DNA]</scope>
    <source>
        <strain evidence="1 3">20a</strain>
    </source>
</reference>
<organism evidence="2 4">
    <name type="scientific">Sutcliffiella horikoshii</name>
    <dbReference type="NCBI Taxonomy" id="79883"/>
    <lineage>
        <taxon>Bacteria</taxon>
        <taxon>Bacillati</taxon>
        <taxon>Bacillota</taxon>
        <taxon>Bacilli</taxon>
        <taxon>Bacillales</taxon>
        <taxon>Bacillaceae</taxon>
        <taxon>Sutcliffiella</taxon>
    </lineage>
</organism>
<dbReference type="EMBL" id="CP020880">
    <property type="protein sequence ID" value="ART77618.1"/>
    <property type="molecule type" value="Genomic_DNA"/>
</dbReference>
<dbReference type="KEGG" id="bhk:B4U37_16840"/>
<dbReference type="Pfam" id="PF12787">
    <property type="entry name" value="EcsC"/>
    <property type="match status" value="1"/>
</dbReference>
<evidence type="ECO:0000313" key="3">
    <source>
        <dbReference type="Proteomes" id="UP000195573"/>
    </source>
</evidence>
<accession>A0A1Y0CQV9</accession>
<protein>
    <submittedName>
        <fullName evidence="2">EcsC family protein</fullName>
    </submittedName>
</protein>
<dbReference type="PANTHER" id="PTHR41260:SF1">
    <property type="entry name" value="PROTEIN ECSC"/>
    <property type="match status" value="1"/>
</dbReference>
<gene>
    <name evidence="1" type="ORF">B4U37_16840</name>
    <name evidence="2" type="ORF">FZC74_09375</name>
</gene>
<sequence>MRGRTVSNISREEQWKHKLSQWEEKLYTYEPSQFSDTLDHWVDKAFDLLSDDKKDLFFAQIDTWLFHLHGIIQQSSFQQQAEERIVNMARSYREDIERIEDIRELPLSQKAFIAEQQIAKQKLYSVIQGSMTGTAKLSTLAIDIPAFAALNIRTTQLVAMSYGYRASTPLEMVKSLQLFYGATIPKKYQHERWETLKSELGQDIDHYFDVLTDKDHPTVWLQQPLLHLIKLLFVAIIGRQKVNNVPLLGMITTAGTNYYWTKEVSEFSHYYYMMRHLVENGELDESECEMF</sequence>
<evidence type="ECO:0000313" key="1">
    <source>
        <dbReference type="EMBL" id="ART77618.1"/>
    </source>
</evidence>
<dbReference type="Proteomes" id="UP000195573">
    <property type="component" value="Chromosome"/>
</dbReference>
<dbReference type="EMBL" id="VTEU01000003">
    <property type="protein sequence ID" value="TYS58950.1"/>
    <property type="molecule type" value="Genomic_DNA"/>
</dbReference>
<dbReference type="PANTHER" id="PTHR41260">
    <property type="entry name" value="PROTEIN ECSC"/>
    <property type="match status" value="1"/>
</dbReference>
<dbReference type="Proteomes" id="UP000323393">
    <property type="component" value="Unassembled WGS sequence"/>
</dbReference>
<evidence type="ECO:0000313" key="4">
    <source>
        <dbReference type="Proteomes" id="UP000323393"/>
    </source>
</evidence>
<dbReference type="AlphaFoldDB" id="A0A1Y0CQV9"/>
<reference evidence="2 4" key="2">
    <citation type="submission" date="2019-08" db="EMBL/GenBank/DDBJ databases">
        <title>Bacillus genomes from the desert of Cuatro Cienegas, Coahuila.</title>
        <authorList>
            <person name="Olmedo-Alvarez G."/>
        </authorList>
    </citation>
    <scope>NUCLEOTIDE SEQUENCE [LARGE SCALE GENOMIC DNA]</scope>
    <source>
        <strain evidence="2 4">CH88_3T</strain>
    </source>
</reference>
<keyword evidence="3" id="KW-1185">Reference proteome</keyword>
<evidence type="ECO:0000313" key="2">
    <source>
        <dbReference type="EMBL" id="TYS58950.1"/>
    </source>
</evidence>
<proteinExistence type="predicted"/>